<feature type="domain" description="Glycosyl transferase family 1" evidence="1">
    <location>
        <begin position="183"/>
        <end position="338"/>
    </location>
</feature>
<organism evidence="3 4">
    <name type="scientific">Granulicella mallensis</name>
    <dbReference type="NCBI Taxonomy" id="940614"/>
    <lineage>
        <taxon>Bacteria</taxon>
        <taxon>Pseudomonadati</taxon>
        <taxon>Acidobacteriota</taxon>
        <taxon>Terriglobia</taxon>
        <taxon>Terriglobales</taxon>
        <taxon>Acidobacteriaceae</taxon>
        <taxon>Granulicella</taxon>
    </lineage>
</organism>
<evidence type="ECO:0000259" key="2">
    <source>
        <dbReference type="Pfam" id="PF13439"/>
    </source>
</evidence>
<protein>
    <submittedName>
        <fullName evidence="3">Glycosyltransferase involved in cell wall biosynthesis</fullName>
    </submittedName>
</protein>
<feature type="domain" description="Glycosyltransferase subfamily 4-like N-terminal" evidence="2">
    <location>
        <begin position="14"/>
        <end position="172"/>
    </location>
</feature>
<dbReference type="AlphaFoldDB" id="A0A7W7ZME9"/>
<dbReference type="InterPro" id="IPR028098">
    <property type="entry name" value="Glyco_trans_4-like_N"/>
</dbReference>
<sequence length="381" mass="41433">MRVLHLMSSAGFYGAENVVAVLCSQLRAVGHHANIALFDSSNLPTSDLERLTTVCGHVPVDLRFTGRFDIRALIRLARYLRSERVDILHTHGYKADIYGFIVAKLSGCAIVATCHNWTNRTDSLQSYAKYDRLILRWFNAVVAVSENVASIVDDSGVSKSNIRLIYNGIETKTYQACAPGTESGVPVIGVLSRLSEEKGVDVLVRALPSILKDYGRVHCIIAGDGPDRTSLVQLGIELGVDQHVQYPGFCANVPALLGRCTIVAHPSRIDGMPIAVLEAMAAGAPIAASAVGSIPYLLDHGHAGVLVPSEDPAALAEALLHLLKNPELRRDLGERARARAIAEFDAAVMTQKYIELYRTLLPGQRLRPTEVVTDQPAWWAQ</sequence>
<evidence type="ECO:0000259" key="1">
    <source>
        <dbReference type="Pfam" id="PF00534"/>
    </source>
</evidence>
<accession>A0A7W7ZME9</accession>
<dbReference type="PANTHER" id="PTHR12526:SF638">
    <property type="entry name" value="SPORE COAT PROTEIN SA"/>
    <property type="match status" value="1"/>
</dbReference>
<evidence type="ECO:0000313" key="3">
    <source>
        <dbReference type="EMBL" id="MBB5061886.1"/>
    </source>
</evidence>
<dbReference type="CDD" id="cd03801">
    <property type="entry name" value="GT4_PimA-like"/>
    <property type="match status" value="1"/>
</dbReference>
<comment type="caution">
    <text evidence="3">The sequence shown here is derived from an EMBL/GenBank/DDBJ whole genome shotgun (WGS) entry which is preliminary data.</text>
</comment>
<keyword evidence="3" id="KW-0808">Transferase</keyword>
<name>A0A7W7ZME9_9BACT</name>
<evidence type="ECO:0000313" key="4">
    <source>
        <dbReference type="Proteomes" id="UP000584867"/>
    </source>
</evidence>
<proteinExistence type="predicted"/>
<dbReference type="InterPro" id="IPR001296">
    <property type="entry name" value="Glyco_trans_1"/>
</dbReference>
<dbReference type="GO" id="GO:0016757">
    <property type="term" value="F:glycosyltransferase activity"/>
    <property type="evidence" value="ECO:0007669"/>
    <property type="project" value="InterPro"/>
</dbReference>
<dbReference type="Pfam" id="PF13439">
    <property type="entry name" value="Glyco_transf_4"/>
    <property type="match status" value="1"/>
</dbReference>
<dbReference type="PANTHER" id="PTHR12526">
    <property type="entry name" value="GLYCOSYLTRANSFERASE"/>
    <property type="match status" value="1"/>
</dbReference>
<reference evidence="3 4" key="1">
    <citation type="submission" date="2020-08" db="EMBL/GenBank/DDBJ databases">
        <title>Genomic Encyclopedia of Type Strains, Phase IV (KMG-V): Genome sequencing to study the core and pangenomes of soil and plant-associated prokaryotes.</title>
        <authorList>
            <person name="Whitman W."/>
        </authorList>
    </citation>
    <scope>NUCLEOTIDE SEQUENCE [LARGE SCALE GENOMIC DNA]</scope>
    <source>
        <strain evidence="3 4">X5P3</strain>
    </source>
</reference>
<dbReference type="Proteomes" id="UP000584867">
    <property type="component" value="Unassembled WGS sequence"/>
</dbReference>
<dbReference type="EMBL" id="JACHIO010000001">
    <property type="protein sequence ID" value="MBB5061886.1"/>
    <property type="molecule type" value="Genomic_DNA"/>
</dbReference>
<dbReference type="RefSeq" id="WP_184252416.1">
    <property type="nucleotide sequence ID" value="NZ_JACHIO010000001.1"/>
</dbReference>
<dbReference type="SUPFAM" id="SSF53756">
    <property type="entry name" value="UDP-Glycosyltransferase/glycogen phosphorylase"/>
    <property type="match status" value="1"/>
</dbReference>
<gene>
    <name evidence="3" type="ORF">HDF15_000211</name>
</gene>
<dbReference type="Pfam" id="PF00534">
    <property type="entry name" value="Glycos_transf_1"/>
    <property type="match status" value="1"/>
</dbReference>
<dbReference type="Gene3D" id="3.40.50.2000">
    <property type="entry name" value="Glycogen Phosphorylase B"/>
    <property type="match status" value="2"/>
</dbReference>